<dbReference type="PANTHER" id="PTHR45641:SF19">
    <property type="entry name" value="NEPHROCYSTIN-3"/>
    <property type="match status" value="1"/>
</dbReference>
<dbReference type="Gene3D" id="2.40.10.10">
    <property type="entry name" value="Trypsin-like serine proteases"/>
    <property type="match status" value="1"/>
</dbReference>
<gene>
    <name evidence="7" type="ORF">HUT05_09835</name>
</gene>
<dbReference type="PROSITE" id="PS00012">
    <property type="entry name" value="PHOSPHOPANTETHEINE"/>
    <property type="match status" value="1"/>
</dbReference>
<dbReference type="SUPFAM" id="SSF47336">
    <property type="entry name" value="ACP-like"/>
    <property type="match status" value="1"/>
</dbReference>
<evidence type="ECO:0000256" key="4">
    <source>
        <dbReference type="ARBA" id="ARBA00022803"/>
    </source>
</evidence>
<keyword evidence="2" id="KW-0597">Phosphoprotein</keyword>
<reference evidence="7 8" key="1">
    <citation type="submission" date="2020-06" db="EMBL/GenBank/DDBJ databases">
        <title>Genome mining for natural products.</title>
        <authorList>
            <person name="Zhang B."/>
            <person name="Shi J."/>
            <person name="Ge H."/>
        </authorList>
    </citation>
    <scope>NUCLEOTIDE SEQUENCE [LARGE SCALE GENOMIC DNA]</scope>
    <source>
        <strain evidence="7 8">NA02069</strain>
    </source>
</reference>
<keyword evidence="4 5" id="KW-0802">TPR repeat</keyword>
<evidence type="ECO:0000313" key="7">
    <source>
        <dbReference type="EMBL" id="QKZ17616.1"/>
    </source>
</evidence>
<dbReference type="Pfam" id="PF13365">
    <property type="entry name" value="Trypsin_2"/>
    <property type="match status" value="1"/>
</dbReference>
<dbReference type="EMBL" id="CP056041">
    <property type="protein sequence ID" value="QKZ17616.1"/>
    <property type="molecule type" value="Genomic_DNA"/>
</dbReference>
<feature type="domain" description="Carrier" evidence="6">
    <location>
        <begin position="1010"/>
        <end position="1089"/>
    </location>
</feature>
<dbReference type="Pfam" id="PF00550">
    <property type="entry name" value="PP-binding"/>
    <property type="match status" value="1"/>
</dbReference>
<evidence type="ECO:0000256" key="1">
    <source>
        <dbReference type="ARBA" id="ARBA00022450"/>
    </source>
</evidence>
<dbReference type="InterPro" id="IPR043504">
    <property type="entry name" value="Peptidase_S1_PA_chymotrypsin"/>
</dbReference>
<dbReference type="Pfam" id="PF13374">
    <property type="entry name" value="TPR_10"/>
    <property type="match status" value="2"/>
</dbReference>
<dbReference type="AlphaFoldDB" id="A0A7H8T288"/>
<proteinExistence type="predicted"/>
<dbReference type="SUPFAM" id="SSF48452">
    <property type="entry name" value="TPR-like"/>
    <property type="match status" value="2"/>
</dbReference>
<sequence>MTIGGSAHTDGDRELRRHVVKVVGEAGRILGTGFFAAPGLVLTAAHVVGDEQVVELVAAATAYETTHEGRSGKEHELKLSARVVARSRPRTEGALWPFPDLAVLRITTVPLPEHPCVRLAPTDPDPEQDCRTWGFARREYGIEPHGSPATFRCEGVEGDGSLRLKGGQASPGLSGAPLVCPRSRAVVAVITASRGIDGDLGGWATPISALLPGTHPEDELAAWGGELLTRNEETFLADRASWNRVLPMRDHPGHTALSRPWGTFNRGPRTSPADLLRADYGIVPYAFRDDALADIERWCEQPQAIALAQVAAPGGAGKSRFALELARRTLARGWVSGLWTRERDTGALAALALPRLAIVDYAEAVDTASLCGLLEILSAHASPAAPVRVLLLTRGQGASARAPLTRLDEDAPAALRAVVDHAEDITAAVRPLDLEERATLHDRAVHAFAEAWGVTLPTLDTARPDLTGDAYGRPLDVLFEAYDTVLGGGSGGDRVLGVERVLSHERRYWGTTAPAVPGLRDAARRRAVAAATLAAAADGTQAHALLAAALPDLGIDDRQTVVDWLADAYTGDALLNPLRPDRLGEAFLASELAQEQRAGALSGARTPLLEAVLGLPHGTQVAHSLDVLARLAASTPTAIPAIARALTARLPDLVERATTAAKGTARHPARPELAGSLLRCLDGPVLAETAAGVEGGDLAHACLRLGDLARSTGGGRVGEALYERARDLYEESADTYPTRRPRPELVALYGRLGDAARARGDFRQAAERHRQALRHIEELVAADPTDRTLLRAAAVSHDRLGELARLARDWDESERRYRRSLGILRTLAEPGAQPEEEARQLQRDTGVAYNRVGDLLRGRGRIAEALAHHGHALSITETLLACSPDDAILRRDLAVGHGRLGELHREQGDLDRAERHFGQSLRIREELARHEPANATYRRDLALGCARLAELAADRADAQRARELYRRSLTLSEELADGEPGNVVYRRDVEVVRQRLTTLAAKADRQDRQPLAMGWLMSTLAEFGGVEEGVDLDRADIADVPFLEIGYDSLAQLQVAGMLEREYGVTFDEEELVDADTPGRFLSLVNRTIGSEHDTEISDHTATQRPPTEHEIQSWLAARIAHHTGIGAVAILPEVLVNEIDGFGSVVFTQLVDDIEKTYGVYLPFSMSWVTTTTLQRLTAAVTAAVTDAHPATTA</sequence>
<dbReference type="SMART" id="SM00028">
    <property type="entry name" value="TPR"/>
    <property type="match status" value="5"/>
</dbReference>
<feature type="repeat" description="TPR" evidence="5">
    <location>
        <begin position="894"/>
        <end position="927"/>
    </location>
</feature>
<evidence type="ECO:0000313" key="8">
    <source>
        <dbReference type="Proteomes" id="UP000509418"/>
    </source>
</evidence>
<dbReference type="Gene3D" id="1.10.1200.10">
    <property type="entry name" value="ACP-like"/>
    <property type="match status" value="1"/>
</dbReference>
<keyword evidence="8" id="KW-1185">Reference proteome</keyword>
<dbReference type="Proteomes" id="UP000509418">
    <property type="component" value="Chromosome"/>
</dbReference>
<keyword evidence="3" id="KW-0677">Repeat</keyword>
<dbReference type="InterPro" id="IPR006162">
    <property type="entry name" value="Ppantetheine_attach_site"/>
</dbReference>
<dbReference type="SUPFAM" id="SSF50494">
    <property type="entry name" value="Trypsin-like serine proteases"/>
    <property type="match status" value="1"/>
</dbReference>
<dbReference type="Gene3D" id="1.25.40.10">
    <property type="entry name" value="Tetratricopeptide repeat domain"/>
    <property type="match status" value="2"/>
</dbReference>
<dbReference type="RefSeq" id="WP_176574860.1">
    <property type="nucleotide sequence ID" value="NZ_CBDRGH010000014.1"/>
</dbReference>
<dbReference type="PANTHER" id="PTHR45641">
    <property type="entry name" value="TETRATRICOPEPTIDE REPEAT PROTEIN (AFU_ORTHOLOGUE AFUA_6G03870)"/>
    <property type="match status" value="1"/>
</dbReference>
<evidence type="ECO:0000256" key="5">
    <source>
        <dbReference type="PROSITE-ProRule" id="PRU00339"/>
    </source>
</evidence>
<organism evidence="7 8">
    <name type="scientific">Streptomyces chartreusis</name>
    <dbReference type="NCBI Taxonomy" id="1969"/>
    <lineage>
        <taxon>Bacteria</taxon>
        <taxon>Bacillati</taxon>
        <taxon>Actinomycetota</taxon>
        <taxon>Actinomycetes</taxon>
        <taxon>Kitasatosporales</taxon>
        <taxon>Streptomycetaceae</taxon>
        <taxon>Streptomyces</taxon>
    </lineage>
</organism>
<dbReference type="PROSITE" id="PS50075">
    <property type="entry name" value="CARRIER"/>
    <property type="match status" value="1"/>
</dbReference>
<accession>A0A7H8T288</accession>
<evidence type="ECO:0000256" key="3">
    <source>
        <dbReference type="ARBA" id="ARBA00022737"/>
    </source>
</evidence>
<dbReference type="InterPro" id="IPR036736">
    <property type="entry name" value="ACP-like_sf"/>
</dbReference>
<dbReference type="InterPro" id="IPR019734">
    <property type="entry name" value="TPR_rpt"/>
</dbReference>
<evidence type="ECO:0000259" key="6">
    <source>
        <dbReference type="PROSITE" id="PS50075"/>
    </source>
</evidence>
<keyword evidence="1" id="KW-0596">Phosphopantetheine</keyword>
<protein>
    <submittedName>
        <fullName evidence="7">Trypsin-like peptidase domain-containing protein</fullName>
    </submittedName>
</protein>
<evidence type="ECO:0000256" key="2">
    <source>
        <dbReference type="ARBA" id="ARBA00022553"/>
    </source>
</evidence>
<dbReference type="InterPro" id="IPR009081">
    <property type="entry name" value="PP-bd_ACP"/>
</dbReference>
<name>A0A7H8T288_STRCX</name>
<dbReference type="InterPro" id="IPR011990">
    <property type="entry name" value="TPR-like_helical_dom_sf"/>
</dbReference>
<dbReference type="PROSITE" id="PS50005">
    <property type="entry name" value="TPR"/>
    <property type="match status" value="1"/>
</dbReference>
<dbReference type="InterPro" id="IPR009003">
    <property type="entry name" value="Peptidase_S1_PA"/>
</dbReference>